<keyword evidence="1" id="KW-1133">Transmembrane helix</keyword>
<protein>
    <recommendedName>
        <fullName evidence="4">CASP-like protein</fullName>
    </recommendedName>
</protein>
<evidence type="ECO:0000313" key="3">
    <source>
        <dbReference type="Proteomes" id="UP000823674"/>
    </source>
</evidence>
<feature type="transmembrane region" description="Helical" evidence="1">
    <location>
        <begin position="30"/>
        <end position="49"/>
    </location>
</feature>
<reference evidence="2 3" key="1">
    <citation type="submission" date="2021-03" db="EMBL/GenBank/DDBJ databases">
        <authorList>
            <person name="King G.J."/>
            <person name="Bancroft I."/>
            <person name="Baten A."/>
            <person name="Bloomfield J."/>
            <person name="Borpatragohain P."/>
            <person name="He Z."/>
            <person name="Irish N."/>
            <person name="Irwin J."/>
            <person name="Liu K."/>
            <person name="Mauleon R.P."/>
            <person name="Moore J."/>
            <person name="Morris R."/>
            <person name="Ostergaard L."/>
            <person name="Wang B."/>
            <person name="Wells R."/>
        </authorList>
    </citation>
    <scope>NUCLEOTIDE SEQUENCE [LARGE SCALE GENOMIC DNA]</scope>
    <source>
        <strain evidence="2">R-o-18</strain>
        <tissue evidence="2">Leaf</tissue>
    </source>
</reference>
<accession>A0ABQ7MP45</accession>
<evidence type="ECO:0000256" key="1">
    <source>
        <dbReference type="SAM" id="Phobius"/>
    </source>
</evidence>
<dbReference type="Proteomes" id="UP000823674">
    <property type="component" value="Chromosome A04"/>
</dbReference>
<proteinExistence type="predicted"/>
<evidence type="ECO:0000313" key="2">
    <source>
        <dbReference type="EMBL" id="KAG5400502.1"/>
    </source>
</evidence>
<comment type="caution">
    <text evidence="2">The sequence shown here is derived from an EMBL/GenBank/DDBJ whole genome shotgun (WGS) entry which is preliminary data.</text>
</comment>
<name>A0ABQ7MP45_BRACM</name>
<keyword evidence="3" id="KW-1185">Reference proteome</keyword>
<dbReference type="EMBL" id="JADBGQ010000004">
    <property type="protein sequence ID" value="KAG5400502.1"/>
    <property type="molecule type" value="Genomic_DNA"/>
</dbReference>
<gene>
    <name evidence="2" type="primary">A04g503480.1_BraROA</name>
    <name evidence="2" type="ORF">IGI04_015109</name>
</gene>
<sequence length="81" mass="9085">MAERGGRYRARRLQRMIAARSASAPSRFRVEGIVAIGIAMLISTLYTASEFNFISTGKLPHKIEILVAYASARIIWKPDNF</sequence>
<evidence type="ECO:0008006" key="4">
    <source>
        <dbReference type="Google" id="ProtNLM"/>
    </source>
</evidence>
<keyword evidence="1" id="KW-0812">Transmembrane</keyword>
<organism evidence="2 3">
    <name type="scientific">Brassica rapa subsp. trilocularis</name>
    <dbReference type="NCBI Taxonomy" id="1813537"/>
    <lineage>
        <taxon>Eukaryota</taxon>
        <taxon>Viridiplantae</taxon>
        <taxon>Streptophyta</taxon>
        <taxon>Embryophyta</taxon>
        <taxon>Tracheophyta</taxon>
        <taxon>Spermatophyta</taxon>
        <taxon>Magnoliopsida</taxon>
        <taxon>eudicotyledons</taxon>
        <taxon>Gunneridae</taxon>
        <taxon>Pentapetalae</taxon>
        <taxon>rosids</taxon>
        <taxon>malvids</taxon>
        <taxon>Brassicales</taxon>
        <taxon>Brassicaceae</taxon>
        <taxon>Brassiceae</taxon>
        <taxon>Brassica</taxon>
    </lineage>
</organism>
<keyword evidence="1" id="KW-0472">Membrane</keyword>